<dbReference type="InterPro" id="IPR013512">
    <property type="entry name" value="DXP_reductoisomerase_N"/>
</dbReference>
<dbReference type="Gene3D" id="3.40.50.720">
    <property type="entry name" value="NAD(P)-binding Rossmann-like Domain"/>
    <property type="match status" value="1"/>
</dbReference>
<dbReference type="SUPFAM" id="SSF69055">
    <property type="entry name" value="1-deoxy-D-xylulose-5-phosphate reductoisomerase, C-terminal domain"/>
    <property type="match status" value="1"/>
</dbReference>
<comment type="similarity">
    <text evidence="2 9">Belongs to the DXR family.</text>
</comment>
<feature type="domain" description="1-deoxy-D-xylulose 5-phosphate reductoisomerase C-terminal" evidence="11">
    <location>
        <begin position="144"/>
        <end position="227"/>
    </location>
</feature>
<dbReference type="PANTHER" id="PTHR30525">
    <property type="entry name" value="1-DEOXY-D-XYLULOSE 5-PHOSPHATE REDUCTOISOMERASE"/>
    <property type="match status" value="1"/>
</dbReference>
<evidence type="ECO:0000259" key="10">
    <source>
        <dbReference type="Pfam" id="PF02670"/>
    </source>
</evidence>
<sequence length="385" mass="41959">MQQRLAILGSTGSVGTNTLEIVRQHPDRFEVVALAAGSNVDEMVSQVEEFHPSLISMSTKEAAQEVKRRASHPVRAVFGPEGMEEVAAHPDATYLVSALVGSQGLPPTLTGIRAGKTVGLANKETLVMGGSIVMGEAKAKGVDVLPIDSEHSAIFQSLNGEKVSQVRRIILTASGGAFRDWTREKMNKATREEALNHPNWSMGAKVTVDSASMMNKGLEVIEARWLFDLPYDQIDVLVHEESIIHSMVEFVDGAVMAQLGTPDMKVPIQYALSYPGRLPLEGKPLDLAQLGTLHFRQPDLEQFPCLGFSYQAGRQGGTATTVLNAANEVAVEKFLEGGLPFLMIEEIIGEVLSRHQTVPEPGLEDLFEADRWARRTARLQLEKAL</sequence>
<feature type="binding site" evidence="9">
    <location>
        <position position="219"/>
    </location>
    <ligand>
        <name>1-deoxy-D-xylulose 5-phosphate</name>
        <dbReference type="ChEBI" id="CHEBI:57792"/>
    </ligand>
</feature>
<feature type="binding site" evidence="9">
    <location>
        <position position="122"/>
    </location>
    <ligand>
        <name>NADPH</name>
        <dbReference type="ChEBI" id="CHEBI:57783"/>
    </ligand>
</feature>
<comment type="cofactor">
    <cofactor evidence="9">
        <name>Mg(2+)</name>
        <dbReference type="ChEBI" id="CHEBI:18420"/>
    </cofactor>
    <cofactor evidence="9">
        <name>Mn(2+)</name>
        <dbReference type="ChEBI" id="CHEBI:29035"/>
    </cofactor>
</comment>
<evidence type="ECO:0000313" key="13">
    <source>
        <dbReference type="EMBL" id="SDC12135.1"/>
    </source>
</evidence>
<evidence type="ECO:0000313" key="14">
    <source>
        <dbReference type="Proteomes" id="UP000199387"/>
    </source>
</evidence>
<proteinExistence type="inferred from homology"/>
<feature type="binding site" evidence="9">
    <location>
        <position position="219"/>
    </location>
    <ligand>
        <name>Mn(2+)</name>
        <dbReference type="ChEBI" id="CHEBI:29035"/>
    </ligand>
</feature>
<dbReference type="HAMAP" id="MF_00183">
    <property type="entry name" value="DXP_reductoisom"/>
    <property type="match status" value="1"/>
</dbReference>
<dbReference type="Pfam" id="PF13288">
    <property type="entry name" value="DXPR_C"/>
    <property type="match status" value="1"/>
</dbReference>
<dbReference type="FunFam" id="3.40.50.720:FF:000045">
    <property type="entry name" value="1-deoxy-D-xylulose 5-phosphate reductoisomerase"/>
    <property type="match status" value="1"/>
</dbReference>
<feature type="domain" description="1-deoxy-D-xylulose 5-phosphate reductoisomerase N-terminal" evidence="10">
    <location>
        <begin position="5"/>
        <end position="130"/>
    </location>
</feature>
<keyword evidence="13" id="KW-0413">Isomerase</keyword>
<dbReference type="GO" id="GO:0016853">
    <property type="term" value="F:isomerase activity"/>
    <property type="evidence" value="ECO:0007669"/>
    <property type="project" value="UniProtKB-KW"/>
</dbReference>
<dbReference type="GO" id="GO:0051484">
    <property type="term" value="P:isopentenyl diphosphate biosynthetic process, methylerythritol 4-phosphate pathway involved in terpenoid biosynthetic process"/>
    <property type="evidence" value="ECO:0007669"/>
    <property type="project" value="TreeGrafter"/>
</dbReference>
<dbReference type="Pfam" id="PF08436">
    <property type="entry name" value="DXP_redisom_C"/>
    <property type="match status" value="1"/>
</dbReference>
<dbReference type="InterPro" id="IPR036169">
    <property type="entry name" value="DXPR_C_sf"/>
</dbReference>
<gene>
    <name evidence="9" type="primary">dxr</name>
    <name evidence="13" type="ORF">SAMN04488112_103123</name>
</gene>
<feature type="binding site" evidence="9">
    <location>
        <position position="149"/>
    </location>
    <ligand>
        <name>1-deoxy-D-xylulose 5-phosphate</name>
        <dbReference type="ChEBI" id="CHEBI:57792"/>
    </ligand>
</feature>
<keyword evidence="6 9" id="KW-0464">Manganese</keyword>
<feature type="binding site" evidence="9">
    <location>
        <position position="150"/>
    </location>
    <ligand>
        <name>1-deoxy-D-xylulose 5-phosphate</name>
        <dbReference type="ChEBI" id="CHEBI:57792"/>
    </ligand>
</feature>
<organism evidence="13 14">
    <name type="scientific">Melghirimyces thermohalophilus</name>
    <dbReference type="NCBI Taxonomy" id="1236220"/>
    <lineage>
        <taxon>Bacteria</taxon>
        <taxon>Bacillati</taxon>
        <taxon>Bacillota</taxon>
        <taxon>Bacilli</taxon>
        <taxon>Bacillales</taxon>
        <taxon>Thermoactinomycetaceae</taxon>
        <taxon>Melghirimyces</taxon>
    </lineage>
</organism>
<dbReference type="InterPro" id="IPR026877">
    <property type="entry name" value="DXPR_C"/>
</dbReference>
<dbReference type="PIRSF" id="PIRSF006205">
    <property type="entry name" value="Dxp_reductismrs"/>
    <property type="match status" value="1"/>
</dbReference>
<dbReference type="RefSeq" id="WP_091566546.1">
    <property type="nucleotide sequence ID" value="NZ_FMZA01000003.1"/>
</dbReference>
<evidence type="ECO:0000256" key="8">
    <source>
        <dbReference type="ARBA" id="ARBA00048543"/>
    </source>
</evidence>
<protein>
    <recommendedName>
        <fullName evidence="9">1-deoxy-D-xylulose 5-phosphate reductoisomerase</fullName>
        <shortName evidence="9">DXP reductoisomerase</shortName>
        <ecNumber evidence="9">1.1.1.267</ecNumber>
    </recommendedName>
    <alternativeName>
        <fullName evidence="9">1-deoxyxylulose-5-phosphate reductoisomerase</fullName>
    </alternativeName>
    <alternativeName>
        <fullName evidence="9">2-C-methyl-D-erythritol 4-phosphate synthase</fullName>
    </alternativeName>
</protein>
<dbReference type="UniPathway" id="UPA00056">
    <property type="reaction ID" value="UER00092"/>
</dbReference>
<reference evidence="13 14" key="1">
    <citation type="submission" date="2016-10" db="EMBL/GenBank/DDBJ databases">
        <authorList>
            <person name="de Groot N.N."/>
        </authorList>
    </citation>
    <scope>NUCLEOTIDE SEQUENCE [LARGE SCALE GENOMIC DNA]</scope>
    <source>
        <strain evidence="13 14">DSM 45514</strain>
    </source>
</reference>
<feature type="binding site" evidence="9">
    <location>
        <position position="215"/>
    </location>
    <ligand>
        <name>1-deoxy-D-xylulose 5-phosphate</name>
        <dbReference type="ChEBI" id="CHEBI:57792"/>
    </ligand>
</feature>
<feature type="binding site" evidence="9">
    <location>
        <position position="37"/>
    </location>
    <ligand>
        <name>NADPH</name>
        <dbReference type="ChEBI" id="CHEBI:57783"/>
    </ligand>
</feature>
<evidence type="ECO:0000256" key="4">
    <source>
        <dbReference type="ARBA" id="ARBA00022857"/>
    </source>
</evidence>
<keyword evidence="9" id="KW-0460">Magnesium</keyword>
<feature type="binding site" evidence="9">
    <location>
        <position position="150"/>
    </location>
    <ligand>
        <name>Mn(2+)</name>
        <dbReference type="ChEBI" id="CHEBI:29035"/>
    </ligand>
</feature>
<feature type="binding site" evidence="9">
    <location>
        <position position="39"/>
    </location>
    <ligand>
        <name>NADPH</name>
        <dbReference type="ChEBI" id="CHEBI:57783"/>
    </ligand>
</feature>
<dbReference type="Gene3D" id="1.10.1740.10">
    <property type="match status" value="1"/>
</dbReference>
<feature type="binding site" evidence="9">
    <location>
        <position position="124"/>
    </location>
    <ligand>
        <name>NADPH</name>
        <dbReference type="ChEBI" id="CHEBI:57783"/>
    </ligand>
</feature>
<evidence type="ECO:0000256" key="1">
    <source>
        <dbReference type="ARBA" id="ARBA00005094"/>
    </source>
</evidence>
<feature type="binding site" evidence="9">
    <location>
        <position position="148"/>
    </location>
    <ligand>
        <name>Mn(2+)</name>
        <dbReference type="ChEBI" id="CHEBI:29035"/>
    </ligand>
</feature>
<dbReference type="SUPFAM" id="SSF51735">
    <property type="entry name" value="NAD(P)-binding Rossmann-fold domains"/>
    <property type="match status" value="1"/>
</dbReference>
<evidence type="ECO:0000256" key="3">
    <source>
        <dbReference type="ARBA" id="ARBA00022723"/>
    </source>
</evidence>
<evidence type="ECO:0000256" key="5">
    <source>
        <dbReference type="ARBA" id="ARBA00023002"/>
    </source>
</evidence>
<keyword evidence="4 9" id="KW-0521">NADP</keyword>
<evidence type="ECO:0000256" key="7">
    <source>
        <dbReference type="ARBA" id="ARBA00023229"/>
    </source>
</evidence>
<feature type="binding site" evidence="9">
    <location>
        <position position="14"/>
    </location>
    <ligand>
        <name>NADPH</name>
        <dbReference type="ChEBI" id="CHEBI:57783"/>
    </ligand>
</feature>
<evidence type="ECO:0000259" key="12">
    <source>
        <dbReference type="Pfam" id="PF13288"/>
    </source>
</evidence>
<feature type="binding site" evidence="9">
    <location>
        <position position="197"/>
    </location>
    <ligand>
        <name>1-deoxy-D-xylulose 5-phosphate</name>
        <dbReference type="ChEBI" id="CHEBI:57792"/>
    </ligand>
</feature>
<feature type="binding site" evidence="9">
    <location>
        <position position="13"/>
    </location>
    <ligand>
        <name>NADPH</name>
        <dbReference type="ChEBI" id="CHEBI:57783"/>
    </ligand>
</feature>
<dbReference type="Pfam" id="PF02670">
    <property type="entry name" value="DXP_reductoisom"/>
    <property type="match status" value="1"/>
</dbReference>
<dbReference type="EC" id="1.1.1.267" evidence="9"/>
<dbReference type="NCBIfam" id="TIGR00243">
    <property type="entry name" value="Dxr"/>
    <property type="match status" value="1"/>
</dbReference>
<dbReference type="PANTHER" id="PTHR30525:SF0">
    <property type="entry name" value="1-DEOXY-D-XYLULOSE 5-PHOSPHATE REDUCTOISOMERASE, CHLOROPLASTIC"/>
    <property type="match status" value="1"/>
</dbReference>
<keyword evidence="5 9" id="KW-0560">Oxidoreductase</keyword>
<comment type="caution">
    <text evidence="9">Lacks conserved residue(s) required for the propagation of feature annotation.</text>
</comment>
<evidence type="ECO:0000256" key="9">
    <source>
        <dbReference type="HAMAP-Rule" id="MF_00183"/>
    </source>
</evidence>
<dbReference type="SUPFAM" id="SSF55347">
    <property type="entry name" value="Glyceraldehyde-3-phosphate dehydrogenase-like, C-terminal domain"/>
    <property type="match status" value="1"/>
</dbReference>
<feature type="binding site" evidence="9">
    <location>
        <position position="12"/>
    </location>
    <ligand>
        <name>NADPH</name>
        <dbReference type="ChEBI" id="CHEBI:57783"/>
    </ligand>
</feature>
<dbReference type="GO" id="GO:0070402">
    <property type="term" value="F:NADPH binding"/>
    <property type="evidence" value="ECO:0007669"/>
    <property type="project" value="InterPro"/>
</dbReference>
<evidence type="ECO:0000259" key="11">
    <source>
        <dbReference type="Pfam" id="PF08436"/>
    </source>
</evidence>
<dbReference type="AlphaFoldDB" id="A0A1G6J1E0"/>
<keyword evidence="3 9" id="KW-0479">Metal-binding</keyword>
<dbReference type="InterPro" id="IPR013644">
    <property type="entry name" value="DXP_reductoisomerase_C"/>
</dbReference>
<evidence type="ECO:0000256" key="2">
    <source>
        <dbReference type="ARBA" id="ARBA00006825"/>
    </source>
</evidence>
<dbReference type="GO" id="GO:0030145">
    <property type="term" value="F:manganese ion binding"/>
    <property type="evidence" value="ECO:0007669"/>
    <property type="project" value="TreeGrafter"/>
</dbReference>
<keyword evidence="14" id="KW-1185">Reference proteome</keyword>
<feature type="binding site" evidence="9">
    <location>
        <position position="174"/>
    </location>
    <ligand>
        <name>1-deoxy-D-xylulose 5-phosphate</name>
        <dbReference type="ChEBI" id="CHEBI:57792"/>
    </ligand>
</feature>
<feature type="binding site" evidence="9">
    <location>
        <position position="123"/>
    </location>
    <ligand>
        <name>1-deoxy-D-xylulose 5-phosphate</name>
        <dbReference type="ChEBI" id="CHEBI:57792"/>
    </ligand>
</feature>
<evidence type="ECO:0000256" key="6">
    <source>
        <dbReference type="ARBA" id="ARBA00023211"/>
    </source>
</evidence>
<accession>A0A1G6J1E0</accession>
<dbReference type="OrthoDB" id="9806546at2"/>
<dbReference type="NCBIfam" id="NF009114">
    <property type="entry name" value="PRK12464.1"/>
    <property type="match status" value="1"/>
</dbReference>
<feature type="binding site" evidence="9">
    <location>
        <position position="203"/>
    </location>
    <ligand>
        <name>NADPH</name>
        <dbReference type="ChEBI" id="CHEBI:57783"/>
    </ligand>
</feature>
<feature type="binding site" evidence="9">
    <location>
        <position position="216"/>
    </location>
    <ligand>
        <name>1-deoxy-D-xylulose 5-phosphate</name>
        <dbReference type="ChEBI" id="CHEBI:57792"/>
    </ligand>
</feature>
<name>A0A1G6J1E0_9BACL</name>
<dbReference type="InterPro" id="IPR036291">
    <property type="entry name" value="NAD(P)-bd_dom_sf"/>
</dbReference>
<feature type="binding site" evidence="9">
    <location>
        <position position="210"/>
    </location>
    <ligand>
        <name>1-deoxy-D-xylulose 5-phosphate</name>
        <dbReference type="ChEBI" id="CHEBI:57792"/>
    </ligand>
</feature>
<dbReference type="Proteomes" id="UP000199387">
    <property type="component" value="Unassembled WGS sequence"/>
</dbReference>
<feature type="domain" description="DXP reductoisomerase C-terminal" evidence="12">
    <location>
        <begin position="259"/>
        <end position="375"/>
    </location>
</feature>
<dbReference type="InterPro" id="IPR003821">
    <property type="entry name" value="DXP_reductoisomerase"/>
</dbReference>
<comment type="function">
    <text evidence="9">Catalyzes the NADPH-dependent rearrangement and reduction of 1-deoxy-D-xylulose-5-phosphate (DXP) to 2-C-methyl-D-erythritol 4-phosphate (MEP).</text>
</comment>
<comment type="pathway">
    <text evidence="1 9">Isoprenoid biosynthesis; isopentenyl diphosphate biosynthesis via DXP pathway; isopentenyl diphosphate from 1-deoxy-D-xylulose 5-phosphate: step 1/6.</text>
</comment>
<dbReference type="GO" id="GO:0030604">
    <property type="term" value="F:1-deoxy-D-xylulose-5-phosphate reductoisomerase activity"/>
    <property type="evidence" value="ECO:0007669"/>
    <property type="project" value="UniProtKB-UniRule"/>
</dbReference>
<dbReference type="STRING" id="1236220.SAMN04488112_103123"/>
<feature type="binding site" evidence="9">
    <location>
        <position position="11"/>
    </location>
    <ligand>
        <name>NADPH</name>
        <dbReference type="ChEBI" id="CHEBI:57783"/>
    </ligand>
</feature>
<comment type="catalytic activity">
    <reaction evidence="8">
        <text>2-C-methyl-D-erythritol 4-phosphate + NADP(+) = 1-deoxy-D-xylulose 5-phosphate + NADPH + H(+)</text>
        <dbReference type="Rhea" id="RHEA:13717"/>
        <dbReference type="ChEBI" id="CHEBI:15378"/>
        <dbReference type="ChEBI" id="CHEBI:57783"/>
        <dbReference type="ChEBI" id="CHEBI:57792"/>
        <dbReference type="ChEBI" id="CHEBI:58262"/>
        <dbReference type="ChEBI" id="CHEBI:58349"/>
        <dbReference type="EC" id="1.1.1.267"/>
    </reaction>
    <physiologicalReaction direction="right-to-left" evidence="8">
        <dbReference type="Rhea" id="RHEA:13719"/>
    </physiologicalReaction>
</comment>
<dbReference type="EMBL" id="FMZA01000003">
    <property type="protein sequence ID" value="SDC12135.1"/>
    <property type="molecule type" value="Genomic_DNA"/>
</dbReference>
<keyword evidence="7 9" id="KW-0414">Isoprene biosynthesis</keyword>